<evidence type="ECO:0000256" key="1">
    <source>
        <dbReference type="SAM" id="MobiDB-lite"/>
    </source>
</evidence>
<feature type="region of interest" description="Disordered" evidence="1">
    <location>
        <begin position="49"/>
        <end position="97"/>
    </location>
</feature>
<reference evidence="2" key="1">
    <citation type="journal article" date="2014" name="Science">
        <title>Structural and functional partitioning of bread wheat chromosome 3B.</title>
        <authorList>
            <person name="Choulet F."/>
            <person name="Alberti A."/>
            <person name="Theil S."/>
            <person name="Glover N."/>
            <person name="Barbe V."/>
            <person name="Daron J."/>
            <person name="Pingault L."/>
            <person name="Sourdille P."/>
            <person name="Couloux A."/>
            <person name="Paux E."/>
            <person name="Leroy P."/>
            <person name="Mangenot S."/>
            <person name="Guilhot N."/>
            <person name="Le Gouis J."/>
            <person name="Balfourier F."/>
            <person name="Alaux M."/>
            <person name="Jamilloux V."/>
            <person name="Poulain J."/>
            <person name="Durand C."/>
            <person name="Bellec A."/>
            <person name="Gaspin C."/>
            <person name="Safar J."/>
            <person name="Dolezel J."/>
            <person name="Rogers J."/>
            <person name="Vandepoele K."/>
            <person name="Aury J.M."/>
            <person name="Mayer K."/>
            <person name="Berges H."/>
            <person name="Quesneville H."/>
            <person name="Wincker P."/>
            <person name="Feuillet C."/>
        </authorList>
    </citation>
    <scope>NUCLEOTIDE SEQUENCE</scope>
</reference>
<evidence type="ECO:0000313" key="2">
    <source>
        <dbReference type="EMBL" id="CDM80292.1"/>
    </source>
</evidence>
<feature type="compositionally biased region" description="Basic and acidic residues" evidence="1">
    <location>
        <begin position="121"/>
        <end position="139"/>
    </location>
</feature>
<dbReference type="AlphaFoldDB" id="A0A077RP42"/>
<accession>A0A077RP42</accession>
<feature type="region of interest" description="Disordered" evidence="1">
    <location>
        <begin position="116"/>
        <end position="148"/>
    </location>
</feature>
<dbReference type="HOGENOM" id="CLU_1542828_0_0_1"/>
<protein>
    <submittedName>
        <fullName evidence="2">Uncharacterized protein</fullName>
    </submittedName>
</protein>
<feature type="compositionally biased region" description="Basic and acidic residues" evidence="1">
    <location>
        <begin position="52"/>
        <end position="62"/>
    </location>
</feature>
<feature type="region of interest" description="Disordered" evidence="1">
    <location>
        <begin position="1"/>
        <end position="20"/>
    </location>
</feature>
<sequence length="174" mass="18459">MATTGGGARQGRSSGIVTRGQCVRRAGHSGAVAVASVMAMAGATDAVWHVRGHGEPEREWPRRRGRRAEGSGMGAHRSGHVSRGQSEELSGYPCNGRGGRRFSATAKYLTRANERGNWGKARGDHDGVNGTLGEDREPRGGVGRTAMSRWPKVEEDGNDVDLGVLDLISLAQTK</sequence>
<gene>
    <name evidence="2" type="ORF">TRAES_3BF118700160CFD_c1</name>
</gene>
<proteinExistence type="predicted"/>
<organism evidence="2">
    <name type="scientific">Triticum aestivum</name>
    <name type="common">Wheat</name>
    <dbReference type="NCBI Taxonomy" id="4565"/>
    <lineage>
        <taxon>Eukaryota</taxon>
        <taxon>Viridiplantae</taxon>
        <taxon>Streptophyta</taxon>
        <taxon>Embryophyta</taxon>
        <taxon>Tracheophyta</taxon>
        <taxon>Spermatophyta</taxon>
        <taxon>Magnoliopsida</taxon>
        <taxon>Liliopsida</taxon>
        <taxon>Poales</taxon>
        <taxon>Poaceae</taxon>
        <taxon>BOP clade</taxon>
        <taxon>Pooideae</taxon>
        <taxon>Triticodae</taxon>
        <taxon>Triticeae</taxon>
        <taxon>Triticinae</taxon>
        <taxon>Triticum</taxon>
    </lineage>
</organism>
<name>A0A077RP42_WHEAT</name>
<dbReference type="EMBL" id="HG670306">
    <property type="protein sequence ID" value="CDM80292.1"/>
    <property type="molecule type" value="Genomic_DNA"/>
</dbReference>